<sequence length="418" mass="47010">MFDDVVALYRALNRPNITPGYSYAFEGELDIQTKQLAERCERLDAAFGSVEMFDEGGGHFRIDVQLPTNEQGRVFHSIADLLRHSPKIAFGALPANFYVADLNYCSLDADKPEKITRLEKLAQFIRLLSQIADDKVDFGSRVNRLLFILPTDATKVRKTALAEIQVEEKALDFDLNHLSLLGLLASEGNANKLHLEERQLIIRSAIADSLAGAEHGSNDLTFLCEHWPDIRRKYLANFQAYIQNFAFEDVRKKIVDSELEYASKLTGAFGDIAGKLLALPVSIAGVAALDKLTTNTEFIAGCVGLCLVTVVLLAVLENVRHQIDRLQSGYEYVFGPVLGKVKTYPTKLRHELEKRENSLARQARLTRRTFRLFMWLTLMPTLGAAWKAWLRYPEIEEMLRAACSFAAAVINNIVNHIH</sequence>
<dbReference type="EMBL" id="VOQS01000001">
    <property type="protein sequence ID" value="TXC88051.1"/>
    <property type="molecule type" value="Genomic_DNA"/>
</dbReference>
<reference evidence="2 3" key="1">
    <citation type="journal article" date="2018" name="Int. J. Syst. Evol. Microbiol.">
        <title>Paraburkholderia azotifigens sp. nov., a nitrogen-fixing bacterium isolated from paddy soil.</title>
        <authorList>
            <person name="Choi G.M."/>
            <person name="Im W.T."/>
        </authorList>
    </citation>
    <scope>NUCLEOTIDE SEQUENCE [LARGE SCALE GENOMIC DNA]</scope>
    <source>
        <strain evidence="2 3">NF 2-5-3</strain>
    </source>
</reference>
<protein>
    <submittedName>
        <fullName evidence="2">Uncharacterized protein</fullName>
    </submittedName>
</protein>
<evidence type="ECO:0000313" key="3">
    <source>
        <dbReference type="Proteomes" id="UP000321776"/>
    </source>
</evidence>
<comment type="caution">
    <text evidence="2">The sequence shown here is derived from an EMBL/GenBank/DDBJ whole genome shotgun (WGS) entry which is preliminary data.</text>
</comment>
<feature type="transmembrane region" description="Helical" evidence="1">
    <location>
        <begin position="372"/>
        <end position="390"/>
    </location>
</feature>
<feature type="transmembrane region" description="Helical" evidence="1">
    <location>
        <begin position="298"/>
        <end position="316"/>
    </location>
</feature>
<keyword evidence="1" id="KW-0472">Membrane</keyword>
<evidence type="ECO:0000256" key="1">
    <source>
        <dbReference type="SAM" id="Phobius"/>
    </source>
</evidence>
<keyword evidence="1" id="KW-0812">Transmembrane</keyword>
<evidence type="ECO:0000313" key="2">
    <source>
        <dbReference type="EMBL" id="TXC88051.1"/>
    </source>
</evidence>
<keyword evidence="1" id="KW-1133">Transmembrane helix</keyword>
<dbReference type="RefSeq" id="WP_147234111.1">
    <property type="nucleotide sequence ID" value="NZ_VOQS01000001.1"/>
</dbReference>
<dbReference type="Proteomes" id="UP000321776">
    <property type="component" value="Unassembled WGS sequence"/>
</dbReference>
<gene>
    <name evidence="2" type="ORF">FRZ40_10935</name>
</gene>
<dbReference type="AlphaFoldDB" id="A0A5C6VTW2"/>
<organism evidence="2 3">
    <name type="scientific">Paraburkholderia azotifigens</name>
    <dbReference type="NCBI Taxonomy" id="2057004"/>
    <lineage>
        <taxon>Bacteria</taxon>
        <taxon>Pseudomonadati</taxon>
        <taxon>Pseudomonadota</taxon>
        <taxon>Betaproteobacteria</taxon>
        <taxon>Burkholderiales</taxon>
        <taxon>Burkholderiaceae</taxon>
        <taxon>Paraburkholderia</taxon>
    </lineage>
</organism>
<proteinExistence type="predicted"/>
<name>A0A5C6VTW2_9BURK</name>
<accession>A0A5C6VTW2</accession>